<evidence type="ECO:0000259" key="2">
    <source>
        <dbReference type="Pfam" id="PF20237"/>
    </source>
</evidence>
<dbReference type="PANTHER" id="PTHR34502">
    <property type="entry name" value="DUF6594 DOMAIN-CONTAINING PROTEIN-RELATED"/>
    <property type="match status" value="1"/>
</dbReference>
<proteinExistence type="predicted"/>
<feature type="transmembrane region" description="Helical" evidence="1">
    <location>
        <begin position="249"/>
        <end position="268"/>
    </location>
</feature>
<sequence length="298" mass="34018">MPEVPLETSPKLIEGYPRLGSYMGMSPENAIIRKFGSLNLENVLYLQAELTHLEIKLREIQARDNRSEDEKISKFSRDWYWLDASADEDECEQFDTVMRIRAKLKEYNDAVLQQSAMALLPKPNPTNLESLRGLLERPSMGNFSLTGEDWHTWAPNDKPIHHEEDLIALRARHNQDRFSTFVIEKLVIRIHNLIWHRFRQPADLESGIVFYNVKNLLRFTAIITTVIASLLPVLATCILYYLESMDAKLGVIAIFTFVFALCLTTFTNAKKGEIFTATTAFVAVEVVFVSGNGGISKY</sequence>
<keyword evidence="1" id="KW-0472">Membrane</keyword>
<dbReference type="Proteomes" id="UP001629113">
    <property type="component" value="Unassembled WGS sequence"/>
</dbReference>
<dbReference type="Pfam" id="PF20237">
    <property type="entry name" value="DUF6594"/>
    <property type="match status" value="1"/>
</dbReference>
<evidence type="ECO:0000313" key="4">
    <source>
        <dbReference type="Proteomes" id="UP001629113"/>
    </source>
</evidence>
<keyword evidence="1" id="KW-0812">Transmembrane</keyword>
<dbReference type="InterPro" id="IPR046529">
    <property type="entry name" value="DUF6594"/>
</dbReference>
<feature type="domain" description="DUF6594" evidence="2">
    <location>
        <begin position="16"/>
        <end position="286"/>
    </location>
</feature>
<gene>
    <name evidence="3" type="ORF">PVAG01_08330</name>
</gene>
<accession>A0ABR4P9A8</accession>
<evidence type="ECO:0000256" key="1">
    <source>
        <dbReference type="SAM" id="Phobius"/>
    </source>
</evidence>
<keyword evidence="4" id="KW-1185">Reference proteome</keyword>
<dbReference type="PANTHER" id="PTHR34502:SF5">
    <property type="entry name" value="DUF6594 DOMAIN-CONTAINING PROTEIN"/>
    <property type="match status" value="1"/>
</dbReference>
<protein>
    <recommendedName>
        <fullName evidence="2">DUF6594 domain-containing protein</fullName>
    </recommendedName>
</protein>
<name>A0ABR4P9A8_9HELO</name>
<comment type="caution">
    <text evidence="3">The sequence shown here is derived from an EMBL/GenBank/DDBJ whole genome shotgun (WGS) entry which is preliminary data.</text>
</comment>
<reference evidence="3 4" key="1">
    <citation type="submission" date="2024-06" db="EMBL/GenBank/DDBJ databases">
        <title>Complete genome of Phlyctema vagabunda strain 19-DSS-EL-015.</title>
        <authorList>
            <person name="Fiorenzani C."/>
        </authorList>
    </citation>
    <scope>NUCLEOTIDE SEQUENCE [LARGE SCALE GENOMIC DNA]</scope>
    <source>
        <strain evidence="3 4">19-DSS-EL-015</strain>
    </source>
</reference>
<dbReference type="EMBL" id="JBFCZG010000007">
    <property type="protein sequence ID" value="KAL3419832.1"/>
    <property type="molecule type" value="Genomic_DNA"/>
</dbReference>
<organism evidence="3 4">
    <name type="scientific">Phlyctema vagabunda</name>
    <dbReference type="NCBI Taxonomy" id="108571"/>
    <lineage>
        <taxon>Eukaryota</taxon>
        <taxon>Fungi</taxon>
        <taxon>Dikarya</taxon>
        <taxon>Ascomycota</taxon>
        <taxon>Pezizomycotina</taxon>
        <taxon>Leotiomycetes</taxon>
        <taxon>Helotiales</taxon>
        <taxon>Dermateaceae</taxon>
        <taxon>Phlyctema</taxon>
    </lineage>
</organism>
<keyword evidence="1" id="KW-1133">Transmembrane helix</keyword>
<evidence type="ECO:0000313" key="3">
    <source>
        <dbReference type="EMBL" id="KAL3419832.1"/>
    </source>
</evidence>
<feature type="transmembrane region" description="Helical" evidence="1">
    <location>
        <begin position="216"/>
        <end position="242"/>
    </location>
</feature>
<feature type="transmembrane region" description="Helical" evidence="1">
    <location>
        <begin position="274"/>
        <end position="295"/>
    </location>
</feature>